<dbReference type="AlphaFoldDB" id="A0A5C1A4S4"/>
<dbReference type="Proteomes" id="UP000324974">
    <property type="component" value="Chromosome"/>
</dbReference>
<protein>
    <submittedName>
        <fullName evidence="3">Pyrrolo-quinoline quinone</fullName>
    </submittedName>
</protein>
<keyword evidence="1" id="KW-0732">Signal</keyword>
<feature type="chain" id="PRO_5022773405" evidence="1">
    <location>
        <begin position="21"/>
        <end position="446"/>
    </location>
</feature>
<evidence type="ECO:0000259" key="2">
    <source>
        <dbReference type="Pfam" id="PF13360"/>
    </source>
</evidence>
<dbReference type="InterPro" id="IPR002372">
    <property type="entry name" value="PQQ_rpt_dom"/>
</dbReference>
<keyword evidence="4" id="KW-1185">Reference proteome</keyword>
<organism evidence="3 4">
    <name type="scientific">Limnoglobus roseus</name>
    <dbReference type="NCBI Taxonomy" id="2598579"/>
    <lineage>
        <taxon>Bacteria</taxon>
        <taxon>Pseudomonadati</taxon>
        <taxon>Planctomycetota</taxon>
        <taxon>Planctomycetia</taxon>
        <taxon>Gemmatales</taxon>
        <taxon>Gemmataceae</taxon>
        <taxon>Limnoglobus</taxon>
    </lineage>
</organism>
<dbReference type="EMBL" id="CP042425">
    <property type="protein sequence ID" value="QEL13680.1"/>
    <property type="molecule type" value="Genomic_DNA"/>
</dbReference>
<dbReference type="OrthoDB" id="4726955at2"/>
<dbReference type="SUPFAM" id="SSF50998">
    <property type="entry name" value="Quinoprotein alcohol dehydrogenase-like"/>
    <property type="match status" value="1"/>
</dbReference>
<accession>A0A5C1A4S4</accession>
<reference evidence="4" key="1">
    <citation type="submission" date="2019-08" db="EMBL/GenBank/DDBJ databases">
        <title>Limnoglobus roseus gen. nov., sp. nov., a novel freshwater planctomycete with a giant genome from the family Gemmataceae.</title>
        <authorList>
            <person name="Kulichevskaya I.S."/>
            <person name="Naumoff D.G."/>
            <person name="Miroshnikov K."/>
            <person name="Ivanova A."/>
            <person name="Philippov D.A."/>
            <person name="Hakobyan A."/>
            <person name="Rijpstra I.C."/>
            <person name="Sinninghe Damste J.S."/>
            <person name="Liesack W."/>
            <person name="Dedysh S.N."/>
        </authorList>
    </citation>
    <scope>NUCLEOTIDE SEQUENCE [LARGE SCALE GENOMIC DNA]</scope>
    <source>
        <strain evidence="4">PX52</strain>
    </source>
</reference>
<evidence type="ECO:0000256" key="1">
    <source>
        <dbReference type="SAM" id="SignalP"/>
    </source>
</evidence>
<feature type="domain" description="Pyrrolo-quinoline quinone repeat" evidence="2">
    <location>
        <begin position="100"/>
        <end position="354"/>
    </location>
</feature>
<dbReference type="RefSeq" id="WP_149108630.1">
    <property type="nucleotide sequence ID" value="NZ_CP042425.1"/>
</dbReference>
<dbReference type="PANTHER" id="PTHR34512:SF30">
    <property type="entry name" value="OUTER MEMBRANE PROTEIN ASSEMBLY FACTOR BAMB"/>
    <property type="match status" value="1"/>
</dbReference>
<evidence type="ECO:0000313" key="4">
    <source>
        <dbReference type="Proteomes" id="UP000324974"/>
    </source>
</evidence>
<proteinExistence type="predicted"/>
<dbReference type="Gene3D" id="2.130.10.10">
    <property type="entry name" value="YVTN repeat-like/Quinoprotein amine dehydrogenase"/>
    <property type="match status" value="1"/>
</dbReference>
<gene>
    <name evidence="3" type="ORF">PX52LOC_00538</name>
</gene>
<dbReference type="InterPro" id="IPR011047">
    <property type="entry name" value="Quinoprotein_ADH-like_sf"/>
</dbReference>
<dbReference type="PANTHER" id="PTHR34512">
    <property type="entry name" value="CELL SURFACE PROTEIN"/>
    <property type="match status" value="1"/>
</dbReference>
<dbReference type="SMART" id="SM00564">
    <property type="entry name" value="PQQ"/>
    <property type="match status" value="4"/>
</dbReference>
<sequence length="446" mass="48760">MLVRTTTLALVLLTAAVGRADDWPNWMGPKHDNVWRETGLIEKFPEGGPKVLWRTPVGGGYAGPAVSKGKVYVTDYVSKDLTEEQRVGGNFERKGSTGTERVHCLDEATGKPVWKSPYEYPVKYAISYPAGPRCTPTVHDGKVYTLGAEGHLACLDAETGAKVWAKELKDEYKTKSALWGYASHPFIDGQKLITLAGGDGSHVVAFDKNTGKEIWRSQSQPEQDGQGYAPVTIIDAGGGRQLIVAGPKALRSLDPETGKRNWSRPYDATNGATIMTPVVSGEYLYFGGYNHKNLLLKLKKNPADEPEVVWQDKKNAGVSPVNVQPFLQDGVLYGYDDSGDMYGVELPSGKRLWKGMGPVGGEQAKGSETAFIVKTGDRFVFFAETGHLVFGKLTPQGYEEIDRAKVIEQTGGAFGRKVVWSMPAFANKHAYIRNDKEIICVDLAKP</sequence>
<dbReference type="KEGG" id="lrs:PX52LOC_00538"/>
<dbReference type="InterPro" id="IPR018391">
    <property type="entry name" value="PQQ_b-propeller_rpt"/>
</dbReference>
<dbReference type="InterPro" id="IPR015943">
    <property type="entry name" value="WD40/YVTN_repeat-like_dom_sf"/>
</dbReference>
<dbReference type="Gene3D" id="2.40.10.480">
    <property type="match status" value="1"/>
</dbReference>
<name>A0A5C1A4S4_9BACT</name>
<evidence type="ECO:0000313" key="3">
    <source>
        <dbReference type="EMBL" id="QEL13680.1"/>
    </source>
</evidence>
<feature type="signal peptide" evidence="1">
    <location>
        <begin position="1"/>
        <end position="20"/>
    </location>
</feature>
<dbReference type="Pfam" id="PF13360">
    <property type="entry name" value="PQQ_2"/>
    <property type="match status" value="1"/>
</dbReference>